<feature type="domain" description="Helix-hairpin-helix DNA-binding motif class 1" evidence="7">
    <location>
        <begin position="108"/>
        <end position="127"/>
    </location>
</feature>
<comment type="similarity">
    <text evidence="6">Belongs to the RuvA family.</text>
</comment>
<dbReference type="AlphaFoldDB" id="A0A2G4R7H1"/>
<dbReference type="InterPro" id="IPR012340">
    <property type="entry name" value="NA-bd_OB-fold"/>
</dbReference>
<feature type="domain" description="Helix-hairpin-helix DNA-binding motif class 1" evidence="7">
    <location>
        <begin position="73"/>
        <end position="92"/>
    </location>
</feature>
<reference evidence="8 11" key="4">
    <citation type="journal article" date="2021" name="Syst. Appl. Microbiol.">
        <title>nCampylobacter vulpis sp. nov. isolated from wild red foxes.</title>
        <authorList>
            <person name="Parisi A."/>
            <person name="Chiara M."/>
            <person name="Caffara M."/>
            <person name="Mion D."/>
            <person name="Miller W.G."/>
            <person name="Caruso M."/>
            <person name="Manzari C."/>
            <person name="Florio D."/>
            <person name="Capozzi L."/>
            <person name="D'Erchia A.M."/>
            <person name="Manzulli V."/>
            <person name="Zanoni R.G."/>
        </authorList>
    </citation>
    <scope>NUCLEOTIDE SEQUENCE [LARGE SCALE GENOMIC DNA]</scope>
    <source>
        <strain evidence="8 11">52/13</strain>
    </source>
</reference>
<dbReference type="OrthoDB" id="5293449at2"/>
<reference evidence="8" key="3">
    <citation type="submission" date="2019-07" db="EMBL/GenBank/DDBJ databases">
        <authorList>
            <person name="Miller W.G."/>
        </authorList>
    </citation>
    <scope>NUCLEOTIDE SEQUENCE</scope>
    <source>
        <strain evidence="8">52/13</strain>
    </source>
</reference>
<dbReference type="GO" id="GO:0009378">
    <property type="term" value="F:four-way junction helicase activity"/>
    <property type="evidence" value="ECO:0007669"/>
    <property type="project" value="InterPro"/>
</dbReference>
<accession>A0A2G4R7H1</accession>
<dbReference type="RefSeq" id="WP_099460786.1">
    <property type="nucleotide sequence ID" value="NZ_CP041617.1"/>
</dbReference>
<keyword evidence="9" id="KW-0378">Hydrolase</keyword>
<dbReference type="InterPro" id="IPR010994">
    <property type="entry name" value="RuvA_2-like"/>
</dbReference>
<keyword evidence="4 6" id="KW-0233">DNA recombination</keyword>
<organism evidence="9 10">
    <name type="scientific">Campylobacter vulpis</name>
    <dbReference type="NCBI Taxonomy" id="1655500"/>
    <lineage>
        <taxon>Bacteria</taxon>
        <taxon>Pseudomonadati</taxon>
        <taxon>Campylobacterota</taxon>
        <taxon>Epsilonproteobacteria</taxon>
        <taxon>Campylobacterales</taxon>
        <taxon>Campylobacteraceae</taxon>
        <taxon>Campylobacter</taxon>
    </lineage>
</organism>
<dbReference type="Pfam" id="PF01330">
    <property type="entry name" value="RuvA_N"/>
    <property type="match status" value="1"/>
</dbReference>
<dbReference type="SUPFAM" id="SSF47781">
    <property type="entry name" value="RuvA domain 2-like"/>
    <property type="match status" value="1"/>
</dbReference>
<dbReference type="Gene3D" id="1.10.150.20">
    <property type="entry name" value="5' to 3' exonuclease, C-terminal subdomain"/>
    <property type="match status" value="1"/>
</dbReference>
<dbReference type="EMBL" id="VJYU01000005">
    <property type="protein sequence ID" value="MBS4240680.1"/>
    <property type="molecule type" value="Genomic_DNA"/>
</dbReference>
<dbReference type="InterPro" id="IPR013849">
    <property type="entry name" value="DNA_helicase_Holl-junc_RuvA_I"/>
</dbReference>
<feature type="region of interest" description="Domain I" evidence="6">
    <location>
        <begin position="1"/>
        <end position="64"/>
    </location>
</feature>
<dbReference type="Pfam" id="PF14520">
    <property type="entry name" value="HHH_5"/>
    <property type="match status" value="1"/>
</dbReference>
<keyword evidence="9" id="KW-0067">ATP-binding</keyword>
<dbReference type="GO" id="GO:0000400">
    <property type="term" value="F:four-way junction DNA binding"/>
    <property type="evidence" value="ECO:0007669"/>
    <property type="project" value="UniProtKB-UniRule"/>
</dbReference>
<gene>
    <name evidence="6 9" type="primary">ruvA</name>
    <name evidence="9" type="ORF">AA994_00220</name>
    <name evidence="8" type="ORF">CVU5213_02865</name>
</gene>
<comment type="subunit">
    <text evidence="6">Homotetramer. Forms an RuvA(8)-RuvB(12)-Holliday junction (HJ) complex. HJ DNA is sandwiched between 2 RuvA tetramers; dsDNA enters through RuvA and exits via RuvB. An RuvB hexamer assembles on each DNA strand where it exits the tetramer. Each RuvB hexamer is contacted by two RuvA subunits (via domain III) on 2 adjacent RuvB subunits; this complex drives branch migration. In the full resolvosome a probable DNA-RuvA(4)-RuvB(12)-RuvC(2) complex forms which resolves the HJ.</text>
</comment>
<dbReference type="GO" id="GO:0005737">
    <property type="term" value="C:cytoplasm"/>
    <property type="evidence" value="ECO:0007669"/>
    <property type="project" value="UniProtKB-SubCell"/>
</dbReference>
<dbReference type="SMART" id="SM00278">
    <property type="entry name" value="HhH1"/>
    <property type="match status" value="2"/>
</dbReference>
<dbReference type="GO" id="GO:0006281">
    <property type="term" value="P:DNA repair"/>
    <property type="evidence" value="ECO:0007669"/>
    <property type="project" value="UniProtKB-UniRule"/>
</dbReference>
<sequence length="183" mass="19861">MVVAIEGIITKKEPTFAVLKTQNGVSYGIYISLFCAAKLELHAKCELLITQIIKEDSHKLYGFLEKDEQKIFEMLLKVNGIGATTAMAICSSLDSKSFYKALSLNDESVFKKVPGIGAKSAKRIIVELADAKTAFNNVSDDKAQALAALLSLGFKQDKILGVLATCEAKDTSELIKEALKKLA</sequence>
<comment type="function">
    <text evidence="6">The RuvA-RuvB-RuvC complex processes Holliday junction (HJ) DNA during genetic recombination and DNA repair, while the RuvA-RuvB complex plays an important role in the rescue of blocked DNA replication forks via replication fork reversal (RFR). RuvA specifically binds to HJ cruciform DNA, conferring on it an open structure. The RuvB hexamer acts as an ATP-dependent pump, pulling dsDNA into and through the RuvAB complex. HJ branch migration allows RuvC to scan DNA until it finds its consensus sequence, where it cleaves and resolves the cruciform DNA.</text>
</comment>
<proteinExistence type="inferred from homology"/>
<evidence type="ECO:0000256" key="5">
    <source>
        <dbReference type="ARBA" id="ARBA00023204"/>
    </source>
</evidence>
<dbReference type="Pfam" id="PF07499">
    <property type="entry name" value="RuvA_C"/>
    <property type="match status" value="1"/>
</dbReference>
<dbReference type="Gene3D" id="1.10.8.10">
    <property type="entry name" value="DNA helicase RuvA subunit, C-terminal domain"/>
    <property type="match status" value="1"/>
</dbReference>
<keyword evidence="2 6" id="KW-0227">DNA damage</keyword>
<dbReference type="SUPFAM" id="SSF46929">
    <property type="entry name" value="DNA helicase RuvA subunit, C-terminal domain"/>
    <property type="match status" value="1"/>
</dbReference>
<comment type="caution">
    <text evidence="6">Lacks conserved residue(s) required for the propagation of feature annotation.</text>
</comment>
<keyword evidence="9" id="KW-0347">Helicase</keyword>
<dbReference type="SUPFAM" id="SSF50249">
    <property type="entry name" value="Nucleic acid-binding proteins"/>
    <property type="match status" value="1"/>
</dbReference>
<feature type="region of interest" description="Domain III" evidence="6">
    <location>
        <begin position="144"/>
        <end position="183"/>
    </location>
</feature>
<dbReference type="GeneID" id="77266943"/>
<dbReference type="Proteomes" id="UP000811399">
    <property type="component" value="Unassembled WGS sequence"/>
</dbReference>
<evidence type="ECO:0000256" key="1">
    <source>
        <dbReference type="ARBA" id="ARBA00022490"/>
    </source>
</evidence>
<protein>
    <recommendedName>
        <fullName evidence="6">Holliday junction branch migration complex subunit RuvA</fullName>
    </recommendedName>
</protein>
<reference evidence="9" key="1">
    <citation type="submission" date="2015-06" db="EMBL/GenBank/DDBJ databases">
        <authorList>
            <person name="Hoefler B.C."/>
            <person name="Straight P.D."/>
        </authorList>
    </citation>
    <scope>NUCLEOTIDE SEQUENCE [LARGE SCALE GENOMIC DNA]</scope>
    <source>
        <strain evidence="9">73/13</strain>
    </source>
</reference>
<dbReference type="GO" id="GO:0048476">
    <property type="term" value="C:Holliday junction resolvase complex"/>
    <property type="evidence" value="ECO:0007669"/>
    <property type="project" value="UniProtKB-UniRule"/>
</dbReference>
<evidence type="ECO:0000256" key="4">
    <source>
        <dbReference type="ARBA" id="ARBA00023172"/>
    </source>
</evidence>
<name>A0A2G4R7H1_9BACT</name>
<dbReference type="Gene3D" id="2.40.50.140">
    <property type="entry name" value="Nucleic acid-binding proteins"/>
    <property type="match status" value="1"/>
</dbReference>
<dbReference type="HAMAP" id="MF_00031">
    <property type="entry name" value="DNA_HJ_migration_RuvA"/>
    <property type="match status" value="1"/>
</dbReference>
<comment type="subcellular location">
    <subcellularLocation>
        <location evidence="6">Cytoplasm</location>
    </subcellularLocation>
</comment>
<keyword evidence="3 6" id="KW-0238">DNA-binding</keyword>
<dbReference type="GO" id="GO:0005524">
    <property type="term" value="F:ATP binding"/>
    <property type="evidence" value="ECO:0007669"/>
    <property type="project" value="InterPro"/>
</dbReference>
<dbReference type="GO" id="GO:0009379">
    <property type="term" value="C:Holliday junction helicase complex"/>
    <property type="evidence" value="ECO:0007669"/>
    <property type="project" value="InterPro"/>
</dbReference>
<dbReference type="InterPro" id="IPR003583">
    <property type="entry name" value="Hlx-hairpin-Hlx_DNA-bd_motif"/>
</dbReference>
<evidence type="ECO:0000313" key="8">
    <source>
        <dbReference type="EMBL" id="MBS4240680.1"/>
    </source>
</evidence>
<evidence type="ECO:0000313" key="10">
    <source>
        <dbReference type="Proteomes" id="UP000237472"/>
    </source>
</evidence>
<dbReference type="InterPro" id="IPR036267">
    <property type="entry name" value="RuvA_C_sf"/>
</dbReference>
<evidence type="ECO:0000256" key="2">
    <source>
        <dbReference type="ARBA" id="ARBA00022763"/>
    </source>
</evidence>
<dbReference type="Proteomes" id="UP000237472">
    <property type="component" value="Unassembled WGS sequence"/>
</dbReference>
<keyword evidence="9" id="KW-0547">Nucleotide-binding</keyword>
<evidence type="ECO:0000256" key="3">
    <source>
        <dbReference type="ARBA" id="ARBA00023125"/>
    </source>
</evidence>
<keyword evidence="5 6" id="KW-0234">DNA repair</keyword>
<keyword evidence="11" id="KW-1185">Reference proteome</keyword>
<comment type="domain">
    <text evidence="6">Has three domains with a flexible linker between the domains II and III and assumes an 'L' shape. Domain III is highly mobile and contacts RuvB.</text>
</comment>
<dbReference type="GO" id="GO:0006310">
    <property type="term" value="P:DNA recombination"/>
    <property type="evidence" value="ECO:0007669"/>
    <property type="project" value="UniProtKB-UniRule"/>
</dbReference>
<comment type="caution">
    <text evidence="9">The sequence shown here is derived from an EMBL/GenBank/DDBJ whole genome shotgun (WGS) entry which is preliminary data.</text>
</comment>
<reference evidence="10" key="2">
    <citation type="submission" date="2015-06" db="EMBL/GenBank/DDBJ databases">
        <authorList>
            <person name="Parisi A."/>
            <person name="Chiara M."/>
            <person name="Florio D."/>
            <person name="Miccolupo A."/>
            <person name="Manzari C."/>
            <person name="Mion D."/>
            <person name="Caruso M."/>
            <person name="D'erchia A.M."/>
            <person name="Zanoni R."/>
        </authorList>
    </citation>
    <scope>NUCLEOTIDE SEQUENCE [LARGE SCALE GENOMIC DNA]</scope>
    <source>
        <strain evidence="10">73/13</strain>
    </source>
</reference>
<dbReference type="InterPro" id="IPR011114">
    <property type="entry name" value="RuvA_C"/>
</dbReference>
<dbReference type="NCBIfam" id="TIGR00084">
    <property type="entry name" value="ruvA"/>
    <property type="match status" value="1"/>
</dbReference>
<evidence type="ECO:0000259" key="7">
    <source>
        <dbReference type="SMART" id="SM00278"/>
    </source>
</evidence>
<keyword evidence="1 6" id="KW-0963">Cytoplasm</keyword>
<dbReference type="InterPro" id="IPR000085">
    <property type="entry name" value="RuvA"/>
</dbReference>
<evidence type="ECO:0000313" key="11">
    <source>
        <dbReference type="Proteomes" id="UP000811399"/>
    </source>
</evidence>
<dbReference type="EMBL" id="LDWY01000001">
    <property type="protein sequence ID" value="PHY92506.1"/>
    <property type="molecule type" value="Genomic_DNA"/>
</dbReference>
<evidence type="ECO:0000256" key="6">
    <source>
        <dbReference type="HAMAP-Rule" id="MF_00031"/>
    </source>
</evidence>
<evidence type="ECO:0000313" key="9">
    <source>
        <dbReference type="EMBL" id="PHY92506.1"/>
    </source>
</evidence>